<sequence>MWNILASIAGFLTHQACAHGGALNYTVGDTWYPGSISSIIVSIYPVHQSLNLNTILTSLSHDPFGDQILQDAAPWMVQRKCITNNPIFETTNTSLSCNTPGTPARSYIPIRAGENITAAYGYWVHTVGPMIVWMTYCSNPTNDCETFDSSTADWFKIGEKGLLDGDIQTGEWFQGQFSRWDSSPSLWSETVPGALRKGRNFVRHEIISLHSANKPQFYPECAHLDVSGDGEGFPTEEYLVRIPGVWSMDRESARDWVWVQDIADDYKIPGPSVWTGEIS</sequence>
<comment type="domain">
    <text evidence="5">Has a modular structure: an endo-beta-1,4-glucanase catalytic module at the N-terminus, a linker rich in serines and threonines, and a C-terminal carbohydrate-binding module (CBM).</text>
</comment>
<dbReference type="InterPro" id="IPR049892">
    <property type="entry name" value="AA9"/>
</dbReference>
<keyword evidence="8" id="KW-0378">Hydrolase</keyword>
<dbReference type="Pfam" id="PF03443">
    <property type="entry name" value="AA9"/>
    <property type="match status" value="1"/>
</dbReference>
<protein>
    <recommendedName>
        <fullName evidence="5">AA9 family lytic polysaccharide monooxygenase</fullName>
        <ecNumber evidence="5">1.14.99.56</ecNumber>
    </recommendedName>
    <alternativeName>
        <fullName evidence="5">Endo-beta-1,4-glucanase</fullName>
    </alternativeName>
    <alternativeName>
        <fullName evidence="5">Glycosyl hydrolase 61 family protein</fullName>
    </alternativeName>
</protein>
<comment type="subcellular location">
    <subcellularLocation>
        <location evidence="2 5">Secreted</location>
    </subcellularLocation>
</comment>
<evidence type="ECO:0000256" key="2">
    <source>
        <dbReference type="ARBA" id="ARBA00004613"/>
    </source>
</evidence>
<evidence type="ECO:0000256" key="1">
    <source>
        <dbReference type="ARBA" id="ARBA00001973"/>
    </source>
</evidence>
<keyword evidence="5" id="KW-0624">Polysaccharide degradation</keyword>
<name>A0A6A5SG78_9PLEO</name>
<feature type="signal peptide" evidence="6">
    <location>
        <begin position="1"/>
        <end position="18"/>
    </location>
</feature>
<comment type="catalytic activity">
    <reaction evidence="5">
        <text>[(1-&gt;4)-beta-D-glucosyl]n+m + reduced acceptor + O2 = 4-dehydro-beta-D-glucosyl-[(1-&gt;4)-beta-D-glucosyl]n-1 + [(1-&gt;4)-beta-D-glucosyl]m + acceptor + H2O.</text>
        <dbReference type="EC" id="1.14.99.56"/>
    </reaction>
</comment>
<comment type="function">
    <text evidence="5">Lytic polysaccharide monooxygenase (LMPO) that depolymerizes crystalline and amorphous polysaccharides via the oxidation of scissile alpha- or beta-(1-4)-glycosidic bonds, yielding C1 and/or C4 oxidation products. Catalysis by LPMOs requires the reduction of the active-site copper from Cu(II) to Cu(I) by a reducing agent and H(2)O(2) or O(2) as a cosubstrate.</text>
</comment>
<keyword evidence="4 5" id="KW-1015">Disulfide bond</keyword>
<organism evidence="8 9">
    <name type="scientific">Clathrospora elynae</name>
    <dbReference type="NCBI Taxonomy" id="706981"/>
    <lineage>
        <taxon>Eukaryota</taxon>
        <taxon>Fungi</taxon>
        <taxon>Dikarya</taxon>
        <taxon>Ascomycota</taxon>
        <taxon>Pezizomycotina</taxon>
        <taxon>Dothideomycetes</taxon>
        <taxon>Pleosporomycetidae</taxon>
        <taxon>Pleosporales</taxon>
        <taxon>Diademaceae</taxon>
        <taxon>Clathrospora</taxon>
    </lineage>
</organism>
<dbReference type="PANTHER" id="PTHR33353:SF19">
    <property type="entry name" value="GLYCOSYLHYDROLASE FAMILY 61-8 PROTEIN"/>
    <property type="match status" value="1"/>
</dbReference>
<dbReference type="GO" id="GO:0030245">
    <property type="term" value="P:cellulose catabolic process"/>
    <property type="evidence" value="ECO:0007669"/>
    <property type="project" value="UniProtKB-UniRule"/>
</dbReference>
<dbReference type="EC" id="1.14.99.56" evidence="5"/>
<evidence type="ECO:0000313" key="9">
    <source>
        <dbReference type="Proteomes" id="UP000800038"/>
    </source>
</evidence>
<dbReference type="AlphaFoldDB" id="A0A6A5SG78"/>
<dbReference type="Proteomes" id="UP000800038">
    <property type="component" value="Unassembled WGS sequence"/>
</dbReference>
<evidence type="ECO:0000256" key="4">
    <source>
        <dbReference type="ARBA" id="ARBA00023157"/>
    </source>
</evidence>
<reference evidence="8" key="1">
    <citation type="journal article" date="2020" name="Stud. Mycol.">
        <title>101 Dothideomycetes genomes: a test case for predicting lifestyles and emergence of pathogens.</title>
        <authorList>
            <person name="Haridas S."/>
            <person name="Albert R."/>
            <person name="Binder M."/>
            <person name="Bloem J."/>
            <person name="Labutti K."/>
            <person name="Salamov A."/>
            <person name="Andreopoulos B."/>
            <person name="Baker S."/>
            <person name="Barry K."/>
            <person name="Bills G."/>
            <person name="Bluhm B."/>
            <person name="Cannon C."/>
            <person name="Castanera R."/>
            <person name="Culley D."/>
            <person name="Daum C."/>
            <person name="Ezra D."/>
            <person name="Gonzalez J."/>
            <person name="Henrissat B."/>
            <person name="Kuo A."/>
            <person name="Liang C."/>
            <person name="Lipzen A."/>
            <person name="Lutzoni F."/>
            <person name="Magnuson J."/>
            <person name="Mondo S."/>
            <person name="Nolan M."/>
            <person name="Ohm R."/>
            <person name="Pangilinan J."/>
            <person name="Park H.-J."/>
            <person name="Ramirez L."/>
            <person name="Alfaro M."/>
            <person name="Sun H."/>
            <person name="Tritt A."/>
            <person name="Yoshinaga Y."/>
            <person name="Zwiers L.-H."/>
            <person name="Turgeon B."/>
            <person name="Goodwin S."/>
            <person name="Spatafora J."/>
            <person name="Crous P."/>
            <person name="Grigoriev I."/>
        </authorList>
    </citation>
    <scope>NUCLEOTIDE SEQUENCE</scope>
    <source>
        <strain evidence="8">CBS 161.51</strain>
    </source>
</reference>
<dbReference type="GO" id="GO:0008810">
    <property type="term" value="F:cellulase activity"/>
    <property type="evidence" value="ECO:0007669"/>
    <property type="project" value="UniProtKB-UniRule"/>
</dbReference>
<dbReference type="GO" id="GO:0005576">
    <property type="term" value="C:extracellular region"/>
    <property type="evidence" value="ECO:0007669"/>
    <property type="project" value="UniProtKB-SubCell"/>
</dbReference>
<keyword evidence="5" id="KW-0136">Cellulose degradation</keyword>
<proteinExistence type="predicted"/>
<gene>
    <name evidence="8" type="ORF">EJ02DRAFT_506547</name>
</gene>
<evidence type="ECO:0000256" key="5">
    <source>
        <dbReference type="RuleBase" id="RU368122"/>
    </source>
</evidence>
<keyword evidence="9" id="KW-1185">Reference proteome</keyword>
<comment type="cofactor">
    <cofactor evidence="1">
        <name>Cu(2+)</name>
        <dbReference type="ChEBI" id="CHEBI:29036"/>
    </cofactor>
</comment>
<dbReference type="InterPro" id="IPR005103">
    <property type="entry name" value="AA9_LPMO"/>
</dbReference>
<evidence type="ECO:0000259" key="7">
    <source>
        <dbReference type="Pfam" id="PF03443"/>
    </source>
</evidence>
<keyword evidence="6" id="KW-0732">Signal</keyword>
<feature type="chain" id="PRO_5025551607" description="AA9 family lytic polysaccharide monooxygenase" evidence="6">
    <location>
        <begin position="19"/>
        <end position="279"/>
    </location>
</feature>
<dbReference type="PANTHER" id="PTHR33353">
    <property type="entry name" value="PUTATIVE (AFU_ORTHOLOGUE AFUA_1G12560)-RELATED"/>
    <property type="match status" value="1"/>
</dbReference>
<keyword evidence="3 5" id="KW-0964">Secreted</keyword>
<dbReference type="OrthoDB" id="4849160at2759"/>
<dbReference type="GO" id="GO:0030248">
    <property type="term" value="F:cellulose binding"/>
    <property type="evidence" value="ECO:0007669"/>
    <property type="project" value="UniProtKB-UniRule"/>
</dbReference>
<accession>A0A6A5SG78</accession>
<feature type="domain" description="Auxiliary Activity family 9 catalytic" evidence="7">
    <location>
        <begin position="77"/>
        <end position="250"/>
    </location>
</feature>
<evidence type="ECO:0000256" key="3">
    <source>
        <dbReference type="ARBA" id="ARBA00022525"/>
    </source>
</evidence>
<evidence type="ECO:0000256" key="6">
    <source>
        <dbReference type="SAM" id="SignalP"/>
    </source>
</evidence>
<dbReference type="Gene3D" id="2.70.50.70">
    <property type="match status" value="1"/>
</dbReference>
<keyword evidence="5" id="KW-0119">Carbohydrate metabolism</keyword>
<evidence type="ECO:0000313" key="8">
    <source>
        <dbReference type="EMBL" id="KAF1936407.1"/>
    </source>
</evidence>
<dbReference type="EMBL" id="ML976190">
    <property type="protein sequence ID" value="KAF1936407.1"/>
    <property type="molecule type" value="Genomic_DNA"/>
</dbReference>